<dbReference type="InterPro" id="IPR005162">
    <property type="entry name" value="Retrotrans_gag_dom"/>
</dbReference>
<organism evidence="2 3">
    <name type="scientific">Stylosanthes scabra</name>
    <dbReference type="NCBI Taxonomy" id="79078"/>
    <lineage>
        <taxon>Eukaryota</taxon>
        <taxon>Viridiplantae</taxon>
        <taxon>Streptophyta</taxon>
        <taxon>Embryophyta</taxon>
        <taxon>Tracheophyta</taxon>
        <taxon>Spermatophyta</taxon>
        <taxon>Magnoliopsida</taxon>
        <taxon>eudicotyledons</taxon>
        <taxon>Gunneridae</taxon>
        <taxon>Pentapetalae</taxon>
        <taxon>rosids</taxon>
        <taxon>fabids</taxon>
        <taxon>Fabales</taxon>
        <taxon>Fabaceae</taxon>
        <taxon>Papilionoideae</taxon>
        <taxon>50 kb inversion clade</taxon>
        <taxon>dalbergioids sensu lato</taxon>
        <taxon>Dalbergieae</taxon>
        <taxon>Pterocarpus clade</taxon>
        <taxon>Stylosanthes</taxon>
    </lineage>
</organism>
<comment type="caution">
    <text evidence="2">The sequence shown here is derived from an EMBL/GenBank/DDBJ whole genome shotgun (WGS) entry which is preliminary data.</text>
</comment>
<evidence type="ECO:0000313" key="3">
    <source>
        <dbReference type="Proteomes" id="UP001341840"/>
    </source>
</evidence>
<dbReference type="PANTHER" id="PTHR15503">
    <property type="entry name" value="LDOC1 RELATED"/>
    <property type="match status" value="1"/>
</dbReference>
<keyword evidence="3" id="KW-1185">Reference proteome</keyword>
<dbReference type="PANTHER" id="PTHR15503:SF42">
    <property type="entry name" value="ZINC FINGER, CCHC-TYPE, RETROTRANSPOSON GAG DOMAIN, ASPARTIC PEPTIDASE DOMAIN PROTEIN-RELATED"/>
    <property type="match status" value="1"/>
</dbReference>
<dbReference type="InterPro" id="IPR032567">
    <property type="entry name" value="RTL1-rel"/>
</dbReference>
<dbReference type="EMBL" id="JASCZI010151111">
    <property type="protein sequence ID" value="MED6169583.1"/>
    <property type="molecule type" value="Genomic_DNA"/>
</dbReference>
<sequence length="265" mass="30634">MASQGQGIPTMSSVSTDTLAGILGAIKDLADTVRCQSESNKEFLEQIKNGHQNGESSNANAKKSPVNPNYRRLSEFKKTTPSSFHGEYDPVIVQRWIEKLEKIFNAMDCLDSQRVTFATFMLEGEAEHWWRGAKSLLEAKGTKITWEVFQTTFFDKYFPDSVKKEKENEFMQLKQGSMTIGKYVDKFEELSKFSMFLKHHPDSQWKATQFELGLRPEIKEKVATLEIKDYNLLVNKARIAEKTFLEAEFERERQAFFKRKRGLET</sequence>
<evidence type="ECO:0000259" key="1">
    <source>
        <dbReference type="Pfam" id="PF03732"/>
    </source>
</evidence>
<name>A0ABU6VBH6_9FABA</name>
<accession>A0ABU6VBH6</accession>
<proteinExistence type="predicted"/>
<gene>
    <name evidence="2" type="ORF">PIB30_118917</name>
</gene>
<dbReference type="Proteomes" id="UP001341840">
    <property type="component" value="Unassembled WGS sequence"/>
</dbReference>
<reference evidence="2 3" key="1">
    <citation type="journal article" date="2023" name="Plants (Basel)">
        <title>Bridging the Gap: Combining Genomics and Transcriptomics Approaches to Understand Stylosanthes scabra, an Orphan Legume from the Brazilian Caatinga.</title>
        <authorList>
            <person name="Ferreira-Neto J.R.C."/>
            <person name="da Silva M.D."/>
            <person name="Binneck E."/>
            <person name="de Melo N.F."/>
            <person name="da Silva R.H."/>
            <person name="de Melo A.L.T.M."/>
            <person name="Pandolfi V."/>
            <person name="Bustamante F.O."/>
            <person name="Brasileiro-Vidal A.C."/>
            <person name="Benko-Iseppon A.M."/>
        </authorList>
    </citation>
    <scope>NUCLEOTIDE SEQUENCE [LARGE SCALE GENOMIC DNA]</scope>
    <source>
        <tissue evidence="2">Leaves</tissue>
    </source>
</reference>
<protein>
    <recommendedName>
        <fullName evidence="1">Retrotransposon gag domain-containing protein</fullName>
    </recommendedName>
</protein>
<feature type="domain" description="Retrotransposon gag" evidence="1">
    <location>
        <begin position="117"/>
        <end position="194"/>
    </location>
</feature>
<evidence type="ECO:0000313" key="2">
    <source>
        <dbReference type="EMBL" id="MED6169583.1"/>
    </source>
</evidence>
<dbReference type="Pfam" id="PF03732">
    <property type="entry name" value="Retrotrans_gag"/>
    <property type="match status" value="1"/>
</dbReference>